<feature type="region of interest" description="Disordered" evidence="9">
    <location>
        <begin position="803"/>
        <end position="823"/>
    </location>
</feature>
<feature type="compositionally biased region" description="Low complexity" evidence="9">
    <location>
        <begin position="876"/>
        <end position="890"/>
    </location>
</feature>
<dbReference type="PROSITE" id="PS51998">
    <property type="entry name" value="DEK_C"/>
    <property type="match status" value="1"/>
</dbReference>
<dbReference type="FunFam" id="3.90.190.10:FF:000004">
    <property type="entry name" value="Protein phosphatase Slingshot homolog 2"/>
    <property type="match status" value="1"/>
</dbReference>
<dbReference type="InterPro" id="IPR043588">
    <property type="entry name" value="SSH-N"/>
</dbReference>
<dbReference type="PANTHER" id="PTHR45864:SF2">
    <property type="entry name" value="PROTEIN PHOSPHATASE SLINGSHOT"/>
    <property type="match status" value="1"/>
</dbReference>
<evidence type="ECO:0000256" key="7">
    <source>
        <dbReference type="ARBA" id="ARBA00023212"/>
    </source>
</evidence>
<keyword evidence="14" id="KW-1185">Reference proteome</keyword>
<feature type="domain" description="DEK-C" evidence="12">
    <location>
        <begin position="196"/>
        <end position="251"/>
    </location>
</feature>
<dbReference type="EMBL" id="LRGB01002451">
    <property type="protein sequence ID" value="KZS07627.1"/>
    <property type="molecule type" value="Genomic_DNA"/>
</dbReference>
<evidence type="ECO:0000313" key="13">
    <source>
        <dbReference type="EMBL" id="KZS07627.1"/>
    </source>
</evidence>
<evidence type="ECO:0000256" key="6">
    <source>
        <dbReference type="ARBA" id="ARBA00022912"/>
    </source>
</evidence>
<feature type="region of interest" description="Disordered" evidence="9">
    <location>
        <begin position="945"/>
        <end position="1000"/>
    </location>
</feature>
<dbReference type="GO" id="GO:0030837">
    <property type="term" value="P:negative regulation of actin filament polymerization"/>
    <property type="evidence" value="ECO:0007669"/>
    <property type="project" value="InterPro"/>
</dbReference>
<keyword evidence="4" id="KW-0963">Cytoplasm</keyword>
<dbReference type="Pfam" id="PF08766">
    <property type="entry name" value="DEK_C"/>
    <property type="match status" value="1"/>
</dbReference>
<comment type="catalytic activity">
    <reaction evidence="8">
        <text>O-phospho-L-threonyl-[protein] + H2O = L-threonyl-[protein] + phosphate</text>
        <dbReference type="Rhea" id="RHEA:47004"/>
        <dbReference type="Rhea" id="RHEA-COMP:11060"/>
        <dbReference type="Rhea" id="RHEA-COMP:11605"/>
        <dbReference type="ChEBI" id="CHEBI:15377"/>
        <dbReference type="ChEBI" id="CHEBI:30013"/>
        <dbReference type="ChEBI" id="CHEBI:43474"/>
        <dbReference type="ChEBI" id="CHEBI:61977"/>
        <dbReference type="EC" id="3.1.3.16"/>
    </reaction>
</comment>
<feature type="compositionally biased region" description="Polar residues" evidence="9">
    <location>
        <begin position="958"/>
        <end position="976"/>
    </location>
</feature>
<dbReference type="PANTHER" id="PTHR45864">
    <property type="entry name" value="SLINGSHOT PROTEIN PHOSPHATASE HOMOLOG"/>
    <property type="match status" value="1"/>
</dbReference>
<evidence type="ECO:0000259" key="11">
    <source>
        <dbReference type="PROSITE" id="PS50056"/>
    </source>
</evidence>
<dbReference type="GO" id="GO:0003779">
    <property type="term" value="F:actin binding"/>
    <property type="evidence" value="ECO:0007669"/>
    <property type="project" value="InterPro"/>
</dbReference>
<sequence>MVVMAAYPQNTLHVNNEDEASPGGACKKTDLQQHLQFMFALLPQDHVLKEVVRLESTHQGRIRYLAVVACAGSQPDDEEACVLGFDWIGEKTTLGLVLCIYADAGLTLDGDGGFSLCSGNSQHVFKPVSVHVLWAVLQSLHKACERAHKYNHYPGGGTHRWVESYRITSDRSSLNEWNYLPDVESRRPPSPPDQKADRERLIRSKLKDVMMTLDLDDVTSVDIRRRVEEELKMDLTDQKSFLDREMLIILGQMDGASRIFDDLFLGSEWNASNLEELERNGIGHILNVTREIDNFFPDQFDYLNIRVYDDEATNLLKHWDRTFKYIRQAVEGGSKVLVHCKMGVSRSASVVIAYAMKMRHWDLPQALKHVKDRRACVKPNTSFMQQLEIYAGILDASRQRHNKLWRSKSETNLAAKVSPVHSARRLRPTQDKEHKQQQSGNVVGSSVPNSPVRQQQQQQISMTTELQVDSVDQQPEKPTEKDSPMDTLDLLEGDLGRPKSWSPDDSLAESYFPSQPEAPETELQESAANPTVCVSLRVPCSNGRTYSVSQNRAVKLESSPPPPPPPPPANFFFEPSELSLNFDSVESMNGVILDVPGESSTDPDAPPTEPHFASLPRVGSVKDRIYELEAAASVLPGSPVLSSSRPTGLVLSLKNPWHFGSSSISPLTDPIVVEALSILPGIQSKQVPTTSATNGRKRPEQEVKIFDVFSDRVDRAFEREERRQSDGSIQRDSPVRQRSWGATETRSRVVPLTNPSPDSPTRMPSYSSDPSLPMIPSEEQQDSLLLNECSRGLVRMQREALEKANNGPSHLPQQRRSLPDESVSSTLLFSRSVSDTASTEGISVMRLRKALEAKATCPLTGSFAPPQAVLAALAAAASSQSTQTSPTRQRLPVERERLRKRSLSLERMTYPSAQGPQDANSAAQEVPEEVDLNVKLLVGRFETPHRPVKKMDRPRGWSESSLHTSSLPRPNNSVPQRRSLAAKPPVPNDPLIPMAQSPRPAVKERKLYGKTHPLDRLTAGARQQKLAQPVFGTM</sequence>
<evidence type="ECO:0000256" key="1">
    <source>
        <dbReference type="ARBA" id="ARBA00004245"/>
    </source>
</evidence>
<dbReference type="STRING" id="35525.A0A164QC49"/>
<dbReference type="Pfam" id="PF23040">
    <property type="entry name" value="PH_SSH1-like_1st"/>
    <property type="match status" value="1"/>
</dbReference>
<keyword evidence="6" id="KW-0904">Protein phosphatase</keyword>
<dbReference type="Pfam" id="PF00782">
    <property type="entry name" value="DSPc"/>
    <property type="match status" value="1"/>
</dbReference>
<dbReference type="PROSITE" id="PS50056">
    <property type="entry name" value="TYR_PHOSPHATASE_2"/>
    <property type="match status" value="1"/>
</dbReference>
<dbReference type="Proteomes" id="UP000076858">
    <property type="component" value="Unassembled WGS sequence"/>
</dbReference>
<evidence type="ECO:0000256" key="5">
    <source>
        <dbReference type="ARBA" id="ARBA00022801"/>
    </source>
</evidence>
<feature type="compositionally biased region" description="Basic and acidic residues" evidence="9">
    <location>
        <begin position="474"/>
        <end position="484"/>
    </location>
</feature>
<comment type="subcellular location">
    <subcellularLocation>
        <location evidence="1">Cytoplasm</location>
        <location evidence="1">Cytoskeleton</location>
    </subcellularLocation>
</comment>
<evidence type="ECO:0000259" key="12">
    <source>
        <dbReference type="PROSITE" id="PS51998"/>
    </source>
</evidence>
<dbReference type="GO" id="GO:0004722">
    <property type="term" value="F:protein serine/threonine phosphatase activity"/>
    <property type="evidence" value="ECO:0007669"/>
    <property type="project" value="UniProtKB-EC"/>
</dbReference>
<protein>
    <recommendedName>
        <fullName evidence="3">protein-serine/threonine phosphatase</fullName>
        <ecNumber evidence="3">3.1.3.16</ecNumber>
    </recommendedName>
</protein>
<feature type="domain" description="Tyrosine specific protein phosphatases" evidence="11">
    <location>
        <begin position="317"/>
        <end position="374"/>
    </location>
</feature>
<dbReference type="InterPro" id="IPR029021">
    <property type="entry name" value="Prot-tyrosine_phosphatase-like"/>
</dbReference>
<dbReference type="AlphaFoldDB" id="A0A164QC49"/>
<reference evidence="13 14" key="1">
    <citation type="submission" date="2016-03" db="EMBL/GenBank/DDBJ databases">
        <title>EvidentialGene: Evidence-directed Construction of Genes on Genomes.</title>
        <authorList>
            <person name="Gilbert D.G."/>
            <person name="Choi J.-H."/>
            <person name="Mockaitis K."/>
            <person name="Colbourne J."/>
            <person name="Pfrender M."/>
        </authorList>
    </citation>
    <scope>NUCLEOTIDE SEQUENCE [LARGE SCALE GENOMIC DNA]</scope>
    <source>
        <strain evidence="13 14">Xinb3</strain>
        <tissue evidence="13">Complete organism</tissue>
    </source>
</reference>
<feature type="compositionally biased region" description="Polar residues" evidence="9">
    <location>
        <begin position="806"/>
        <end position="823"/>
    </location>
</feature>
<dbReference type="GO" id="GO:0005856">
    <property type="term" value="C:cytoskeleton"/>
    <property type="evidence" value="ECO:0007669"/>
    <property type="project" value="UniProtKB-SubCell"/>
</dbReference>
<dbReference type="InterPro" id="IPR014876">
    <property type="entry name" value="DEK_C"/>
</dbReference>
<evidence type="ECO:0000259" key="10">
    <source>
        <dbReference type="PROSITE" id="PS50054"/>
    </source>
</evidence>
<keyword evidence="7" id="KW-0206">Cytoskeleton</keyword>
<dbReference type="SMART" id="SM00195">
    <property type="entry name" value="DSPc"/>
    <property type="match status" value="1"/>
</dbReference>
<evidence type="ECO:0000313" key="14">
    <source>
        <dbReference type="Proteomes" id="UP000076858"/>
    </source>
</evidence>
<evidence type="ECO:0000256" key="3">
    <source>
        <dbReference type="ARBA" id="ARBA00013081"/>
    </source>
</evidence>
<dbReference type="InterPro" id="IPR000340">
    <property type="entry name" value="Dual-sp_phosphatase_cat-dom"/>
</dbReference>
<dbReference type="PROSITE" id="PS00383">
    <property type="entry name" value="TYR_PHOSPHATASE_1"/>
    <property type="match status" value="1"/>
</dbReference>
<name>A0A164QC49_9CRUS</name>
<evidence type="ECO:0000256" key="8">
    <source>
        <dbReference type="ARBA" id="ARBA00048336"/>
    </source>
</evidence>
<dbReference type="OrthoDB" id="5779068at2759"/>
<feature type="region of interest" description="Disordered" evidence="9">
    <location>
        <begin position="405"/>
        <end position="527"/>
    </location>
</feature>
<feature type="compositionally biased region" description="Basic and acidic residues" evidence="9">
    <location>
        <begin position="945"/>
        <end position="956"/>
    </location>
</feature>
<proteinExistence type="inferred from homology"/>
<dbReference type="InterPro" id="IPR016130">
    <property type="entry name" value="Tyr_Pase_AS"/>
</dbReference>
<keyword evidence="5" id="KW-0378">Hydrolase</keyword>
<dbReference type="InterPro" id="IPR020422">
    <property type="entry name" value="TYR_PHOSPHATASE_DUAL_dom"/>
</dbReference>
<dbReference type="SUPFAM" id="SSF109715">
    <property type="entry name" value="DEK C-terminal domain"/>
    <property type="match status" value="1"/>
</dbReference>
<comment type="caution">
    <text evidence="13">The sequence shown here is derived from an EMBL/GenBank/DDBJ whole genome shotgun (WGS) entry which is preliminary data.</text>
</comment>
<dbReference type="InterPro" id="IPR000387">
    <property type="entry name" value="Tyr_Pase_dom"/>
</dbReference>
<feature type="region of interest" description="Disordered" evidence="9">
    <location>
        <begin position="719"/>
        <end position="776"/>
    </location>
</feature>
<feature type="region of interest" description="Disordered" evidence="9">
    <location>
        <begin position="876"/>
        <end position="901"/>
    </location>
</feature>
<evidence type="ECO:0000256" key="2">
    <source>
        <dbReference type="ARBA" id="ARBA00009580"/>
    </source>
</evidence>
<gene>
    <name evidence="13" type="ORF">APZ42_028747</name>
</gene>
<accession>A0A164QC49</accession>
<comment type="similarity">
    <text evidence="2">Belongs to the protein-tyrosine phosphatase family.</text>
</comment>
<dbReference type="InterPro" id="IPR043587">
    <property type="entry name" value="Phosphatase_SSH-like"/>
</dbReference>
<dbReference type="Gene3D" id="3.90.190.10">
    <property type="entry name" value="Protein tyrosine phosphatase superfamily"/>
    <property type="match status" value="1"/>
</dbReference>
<evidence type="ECO:0000256" key="9">
    <source>
        <dbReference type="SAM" id="MobiDB-lite"/>
    </source>
</evidence>
<dbReference type="PROSITE" id="PS50054">
    <property type="entry name" value="TYR_PHOSPHATASE_DUAL"/>
    <property type="match status" value="1"/>
</dbReference>
<feature type="domain" description="Tyrosine-protein phosphatase" evidence="10">
    <location>
        <begin position="255"/>
        <end position="396"/>
    </location>
</feature>
<dbReference type="SUPFAM" id="SSF52799">
    <property type="entry name" value="(Phosphotyrosine protein) phosphatases II"/>
    <property type="match status" value="1"/>
</dbReference>
<evidence type="ECO:0000256" key="4">
    <source>
        <dbReference type="ARBA" id="ARBA00022490"/>
    </source>
</evidence>
<organism evidence="13 14">
    <name type="scientific">Daphnia magna</name>
    <dbReference type="NCBI Taxonomy" id="35525"/>
    <lineage>
        <taxon>Eukaryota</taxon>
        <taxon>Metazoa</taxon>
        <taxon>Ecdysozoa</taxon>
        <taxon>Arthropoda</taxon>
        <taxon>Crustacea</taxon>
        <taxon>Branchiopoda</taxon>
        <taxon>Diplostraca</taxon>
        <taxon>Cladocera</taxon>
        <taxon>Anomopoda</taxon>
        <taxon>Daphniidae</taxon>
        <taxon>Daphnia</taxon>
    </lineage>
</organism>
<dbReference type="EC" id="3.1.3.16" evidence="3"/>
<feature type="compositionally biased region" description="Polar residues" evidence="9">
    <location>
        <begin position="460"/>
        <end position="473"/>
    </location>
</feature>
<feature type="compositionally biased region" description="Low complexity" evidence="9">
    <location>
        <begin position="439"/>
        <end position="459"/>
    </location>
</feature>